<evidence type="ECO:0000313" key="2">
    <source>
        <dbReference type="WBParaSite" id="L893_g16006.t1"/>
    </source>
</evidence>
<sequence>MRLLSVNATIDQENATKYPSQEHGISSTHVKPRCFMNGQLMTKKWQKNFDGENRSAKIEFWTRKQSFVF</sequence>
<dbReference type="WBParaSite" id="L893_g16006.t1">
    <property type="protein sequence ID" value="L893_g16006.t1"/>
    <property type="gene ID" value="L893_g16006"/>
</dbReference>
<organism evidence="1 2">
    <name type="scientific">Steinernema glaseri</name>
    <dbReference type="NCBI Taxonomy" id="37863"/>
    <lineage>
        <taxon>Eukaryota</taxon>
        <taxon>Metazoa</taxon>
        <taxon>Ecdysozoa</taxon>
        <taxon>Nematoda</taxon>
        <taxon>Chromadorea</taxon>
        <taxon>Rhabditida</taxon>
        <taxon>Tylenchina</taxon>
        <taxon>Panagrolaimomorpha</taxon>
        <taxon>Strongyloidoidea</taxon>
        <taxon>Steinernematidae</taxon>
        <taxon>Steinernema</taxon>
    </lineage>
</organism>
<reference evidence="2" key="1">
    <citation type="submission" date="2016-11" db="UniProtKB">
        <authorList>
            <consortium name="WormBaseParasite"/>
        </authorList>
    </citation>
    <scope>IDENTIFICATION</scope>
</reference>
<evidence type="ECO:0000313" key="1">
    <source>
        <dbReference type="Proteomes" id="UP000095287"/>
    </source>
</evidence>
<proteinExistence type="predicted"/>
<dbReference type="Proteomes" id="UP000095287">
    <property type="component" value="Unplaced"/>
</dbReference>
<accession>A0A1I7YGA4</accession>
<dbReference type="AlphaFoldDB" id="A0A1I7YGA4"/>
<keyword evidence="1" id="KW-1185">Reference proteome</keyword>
<name>A0A1I7YGA4_9BILA</name>
<protein>
    <submittedName>
        <fullName evidence="2">Uncharacterized protein</fullName>
    </submittedName>
</protein>